<protein>
    <submittedName>
        <fullName evidence="1">Tail fiber assembly protein</fullName>
    </submittedName>
</protein>
<dbReference type="Proteomes" id="UP000430368">
    <property type="component" value="Chromosome"/>
</dbReference>
<organism evidence="1 2">
    <name type="scientific">Serratia rhizosphaerae</name>
    <dbReference type="NCBI Taxonomy" id="2597702"/>
    <lineage>
        <taxon>Bacteria</taxon>
        <taxon>Pseudomonadati</taxon>
        <taxon>Pseudomonadota</taxon>
        <taxon>Gammaproteobacteria</taxon>
        <taxon>Enterobacterales</taxon>
        <taxon>Yersiniaceae</taxon>
        <taxon>Serratia</taxon>
    </lineage>
</organism>
<evidence type="ECO:0000313" key="2">
    <source>
        <dbReference type="Proteomes" id="UP000430368"/>
    </source>
</evidence>
<accession>A0ABX6GUH0</accession>
<reference evidence="1 2" key="1">
    <citation type="submission" date="2019-07" db="EMBL/GenBank/DDBJ databases">
        <title>Serratia dokdonensis sp. nov., an elicitor of systemic resistance in Nicotiana Tabacum.</title>
        <authorList>
            <person name="Son J.-S."/>
            <person name="Hwang Y.-J."/>
            <person name="Lee S.-Y."/>
            <person name="Ghim S.-Y."/>
        </authorList>
    </citation>
    <scope>NUCLEOTIDE SEQUENCE [LARGE SCALE GENOMIC DNA]</scope>
    <source>
        <strain evidence="1 2">KUDC3025</strain>
    </source>
</reference>
<gene>
    <name evidence="1" type="ORF">FO014_14170</name>
</gene>
<dbReference type="Pfam" id="PF02413">
    <property type="entry name" value="Caudo_TAP"/>
    <property type="match status" value="1"/>
</dbReference>
<sequence length="39" mass="4110">MATDAAFPPQSAVDLGAATEEQKQALAELQQYAVDLLTC</sequence>
<name>A0ABX6GUH0_9GAMM</name>
<dbReference type="InterPro" id="IPR003458">
    <property type="entry name" value="Phage_T4_Gp38_tail_assem"/>
</dbReference>
<keyword evidence="2" id="KW-1185">Reference proteome</keyword>
<dbReference type="EMBL" id="CP041764">
    <property type="protein sequence ID" value="QHA89928.1"/>
    <property type="molecule type" value="Genomic_DNA"/>
</dbReference>
<proteinExistence type="predicted"/>
<evidence type="ECO:0000313" key="1">
    <source>
        <dbReference type="EMBL" id="QHA89928.1"/>
    </source>
</evidence>